<protein>
    <submittedName>
        <fullName evidence="5">Histidine kinase</fullName>
    </submittedName>
</protein>
<keyword evidence="3" id="KW-0902">Two-component regulatory system</keyword>
<dbReference type="InterPro" id="IPR005467">
    <property type="entry name" value="His_kinase_dom"/>
</dbReference>
<dbReference type="Gene3D" id="3.30.565.10">
    <property type="entry name" value="Histidine kinase-like ATPase, C-terminal domain"/>
    <property type="match status" value="1"/>
</dbReference>
<dbReference type="InterPro" id="IPR003594">
    <property type="entry name" value="HATPase_dom"/>
</dbReference>
<dbReference type="InterPro" id="IPR010559">
    <property type="entry name" value="Sig_transdc_His_kin_internal"/>
</dbReference>
<evidence type="ECO:0000256" key="1">
    <source>
        <dbReference type="ARBA" id="ARBA00022679"/>
    </source>
</evidence>
<feature type="domain" description="Histidine kinase" evidence="4">
    <location>
        <begin position="95"/>
        <end position="196"/>
    </location>
</feature>
<dbReference type="InterPro" id="IPR050640">
    <property type="entry name" value="Bact_2-comp_sensor_kinase"/>
</dbReference>
<evidence type="ECO:0000313" key="5">
    <source>
        <dbReference type="EMBL" id="HIZ54379.1"/>
    </source>
</evidence>
<dbReference type="PANTHER" id="PTHR34220">
    <property type="entry name" value="SENSOR HISTIDINE KINASE YPDA"/>
    <property type="match status" value="1"/>
</dbReference>
<keyword evidence="2 5" id="KW-0418">Kinase</keyword>
<evidence type="ECO:0000313" key="6">
    <source>
        <dbReference type="Proteomes" id="UP000824063"/>
    </source>
</evidence>
<dbReference type="EMBL" id="DXBN01000247">
    <property type="protein sequence ID" value="HIZ54379.1"/>
    <property type="molecule type" value="Genomic_DNA"/>
</dbReference>
<reference evidence="5" key="2">
    <citation type="submission" date="2021-04" db="EMBL/GenBank/DDBJ databases">
        <authorList>
            <person name="Gilroy R."/>
        </authorList>
    </citation>
    <scope>NUCLEOTIDE SEQUENCE</scope>
    <source>
        <strain evidence="5">CHK172-16539</strain>
    </source>
</reference>
<dbReference type="PROSITE" id="PS50109">
    <property type="entry name" value="HIS_KIN"/>
    <property type="match status" value="1"/>
</dbReference>
<feature type="non-terminal residue" evidence="5">
    <location>
        <position position="1"/>
    </location>
</feature>
<evidence type="ECO:0000259" key="4">
    <source>
        <dbReference type="PROSITE" id="PS50109"/>
    </source>
</evidence>
<dbReference type="Proteomes" id="UP000824063">
    <property type="component" value="Unassembled WGS sequence"/>
</dbReference>
<dbReference type="Pfam" id="PF02518">
    <property type="entry name" value="HATPase_c"/>
    <property type="match status" value="1"/>
</dbReference>
<dbReference type="SUPFAM" id="SSF55874">
    <property type="entry name" value="ATPase domain of HSP90 chaperone/DNA topoisomerase II/histidine kinase"/>
    <property type="match status" value="1"/>
</dbReference>
<dbReference type="Pfam" id="PF06580">
    <property type="entry name" value="His_kinase"/>
    <property type="match status" value="1"/>
</dbReference>
<dbReference type="InterPro" id="IPR036890">
    <property type="entry name" value="HATPase_C_sf"/>
</dbReference>
<comment type="caution">
    <text evidence="5">The sequence shown here is derived from an EMBL/GenBank/DDBJ whole genome shotgun (WGS) entry which is preliminary data.</text>
</comment>
<keyword evidence="1" id="KW-0808">Transferase</keyword>
<dbReference type="GO" id="GO:0000155">
    <property type="term" value="F:phosphorelay sensor kinase activity"/>
    <property type="evidence" value="ECO:0007669"/>
    <property type="project" value="InterPro"/>
</dbReference>
<dbReference type="SMART" id="SM00387">
    <property type="entry name" value="HATPase_c"/>
    <property type="match status" value="1"/>
</dbReference>
<sequence length="198" mass="22609">LQAQINPHFFYNSLSLINNKAIMIGNQEISEMAQLLSAFYRLSLNNGKNRLSVKQELDLTIAYTQIQLKMHRDSFDFKTDIDTTLYPYEIMNLLIQPFIENAIFHGIDHIEDGRRGVVHLNGYEDDGAIYFEIIDNGAGMSTEQIAAILESQQGQHYGIFNIQQRMNLYYGDKGTIIYQSVLGEGTKITIRLPKIIAK</sequence>
<proteinExistence type="predicted"/>
<reference evidence="5" key="1">
    <citation type="journal article" date="2021" name="PeerJ">
        <title>Extensive microbial diversity within the chicken gut microbiome revealed by metagenomics and culture.</title>
        <authorList>
            <person name="Gilroy R."/>
            <person name="Ravi A."/>
            <person name="Getino M."/>
            <person name="Pursley I."/>
            <person name="Horton D.L."/>
            <person name="Alikhan N.F."/>
            <person name="Baker D."/>
            <person name="Gharbi K."/>
            <person name="Hall N."/>
            <person name="Watson M."/>
            <person name="Adriaenssens E.M."/>
            <person name="Foster-Nyarko E."/>
            <person name="Jarju S."/>
            <person name="Secka A."/>
            <person name="Antonio M."/>
            <person name="Oren A."/>
            <person name="Chaudhuri R.R."/>
            <person name="La Ragione R."/>
            <person name="Hildebrand F."/>
            <person name="Pallen M.J."/>
        </authorList>
    </citation>
    <scope>NUCLEOTIDE SEQUENCE</scope>
    <source>
        <strain evidence="5">CHK172-16539</strain>
    </source>
</reference>
<organism evidence="5 6">
    <name type="scientific">Candidatus Enterococcus avicola</name>
    <dbReference type="NCBI Taxonomy" id="2838561"/>
    <lineage>
        <taxon>Bacteria</taxon>
        <taxon>Bacillati</taxon>
        <taxon>Bacillota</taxon>
        <taxon>Bacilli</taxon>
        <taxon>Lactobacillales</taxon>
        <taxon>Enterococcaceae</taxon>
        <taxon>Enterococcus</taxon>
    </lineage>
</organism>
<dbReference type="AlphaFoldDB" id="A0A9D2F8C8"/>
<evidence type="ECO:0000256" key="2">
    <source>
        <dbReference type="ARBA" id="ARBA00022777"/>
    </source>
</evidence>
<gene>
    <name evidence="5" type="ORF">IAA20_10620</name>
</gene>
<evidence type="ECO:0000256" key="3">
    <source>
        <dbReference type="ARBA" id="ARBA00023012"/>
    </source>
</evidence>
<dbReference type="PANTHER" id="PTHR34220:SF7">
    <property type="entry name" value="SENSOR HISTIDINE KINASE YPDA"/>
    <property type="match status" value="1"/>
</dbReference>
<accession>A0A9D2F8C8</accession>
<dbReference type="GO" id="GO:0016020">
    <property type="term" value="C:membrane"/>
    <property type="evidence" value="ECO:0007669"/>
    <property type="project" value="InterPro"/>
</dbReference>
<name>A0A9D2F8C8_9ENTE</name>